<dbReference type="Pfam" id="PF00664">
    <property type="entry name" value="ABC_membrane"/>
    <property type="match status" value="2"/>
</dbReference>
<evidence type="ECO:0000256" key="2">
    <source>
        <dbReference type="ARBA" id="ARBA00009726"/>
    </source>
</evidence>
<feature type="compositionally biased region" description="Polar residues" evidence="11">
    <location>
        <begin position="1"/>
        <end position="10"/>
    </location>
</feature>
<keyword evidence="3" id="KW-0813">Transport</keyword>
<evidence type="ECO:0000313" key="16">
    <source>
        <dbReference type="Proteomes" id="UP000006671"/>
    </source>
</evidence>
<dbReference type="KEGG" id="ngr:NAEGRDRAFT_58916"/>
<feature type="domain" description="ABC transmembrane type-1" evidence="14">
    <location>
        <begin position="848"/>
        <end position="1168"/>
    </location>
</feature>
<keyword evidence="6" id="KW-0677">Repeat</keyword>
<dbReference type="SMART" id="SM00382">
    <property type="entry name" value="AAA"/>
    <property type="match status" value="2"/>
</dbReference>
<feature type="transmembrane region" description="Helical" evidence="12">
    <location>
        <begin position="201"/>
        <end position="223"/>
    </location>
</feature>
<dbReference type="RefSeq" id="XP_002673861.1">
    <property type="nucleotide sequence ID" value="XM_002673815.1"/>
</dbReference>
<dbReference type="PANTHER" id="PTHR24223">
    <property type="entry name" value="ATP-BINDING CASSETTE SUB-FAMILY C"/>
    <property type="match status" value="1"/>
</dbReference>
<evidence type="ECO:0000313" key="15">
    <source>
        <dbReference type="EMBL" id="EFC41117.1"/>
    </source>
</evidence>
<dbReference type="InterPro" id="IPR044746">
    <property type="entry name" value="ABCC_6TM_D1"/>
</dbReference>
<keyword evidence="4" id="KW-0926">Vacuole</keyword>
<comment type="similarity">
    <text evidence="2">Belongs to the ABC transporter superfamily. ABCC family. Conjugate transporter (TC 3.A.1.208) subfamily.</text>
</comment>
<dbReference type="SUPFAM" id="SSF90123">
    <property type="entry name" value="ABC transporter transmembrane region"/>
    <property type="match status" value="2"/>
</dbReference>
<dbReference type="Proteomes" id="UP000006671">
    <property type="component" value="Unassembled WGS sequence"/>
</dbReference>
<evidence type="ECO:0000256" key="11">
    <source>
        <dbReference type="SAM" id="MobiDB-lite"/>
    </source>
</evidence>
<feature type="region of interest" description="Disordered" evidence="11">
    <location>
        <begin position="792"/>
        <end position="819"/>
    </location>
</feature>
<sequence length="1473" mass="165402">MMQPSPTYNKNDGGGVFTNVATRGTASQPTVMNPQLAFKETEEEASEPKKMAENVDQYFRDVQEVDEFQIAEEHQLSFWWFNPLMKTGYNKVLQLSDLYKLRKVDEAAYLSDDFKKNWDKEAAKAKDHQDVESHELDENIKKKKQSKPSLIYAIHKTYGLRFYLAGLLKVVYDISQLTSPILVKMIISTIRDSETVPVYQGYLLVLGLFLLQTFSTLFIQQYFHIVMSQGMRLKTGLSAAIYAKSLRLSNSARQKISSGDIINYMAIDANKLCGLVTYLHMTWSGVFQIFVCLAMLFSLIGWSTLAGVAIIVVVIPLNGAIARVVQKIRKAMLQFTGERIKFVNEAIQGIRIIKFYAWENSFVKKIMEIRNKEMWKITQSTFIGIVTSMLMTMAPLFVGVATFAIFAATGGLLDADIIFPSLSYFNLLRFPATFLPTILALLAEAKVSLDRLQNYLLADEIEDITLGSDIDCPIIIEDGTFIWKSNQEKKEEPASKDKKKPEAKKPAQPTLKSKTKSKGSKTEKKKYNEFEDEEEAEADQVTIELAEGEEEEEEVVEASEGELQFVDDKEKASAPEKKDFTLQHVNLQVKKGDLVVIVGLVGSGKSSLLSAIIGEMFKQSGNLQVSGSVAYVPQQAWIRNATVRDNILFGNPFNTEKYYKTIEACCLENDLEILTAGDMTEIGEKGITLSGGQKQRVSLARSVYSDADVYLFDDVLSALDQHVGRSVFQNCICGLLSNKTRVLVTHQWQYLKDADHVIVVENGAIVAQGSHSELVQSDSKFSSMLKSYFKQDKEEETEEKKEKEEEGEKSIKKRDGKLMSTEERAEGSVKASVYKSYIRYAGGYIVLLAILLLFTLNQASQIMTSWFLAEWSTIATQSILPTNGTASNSTMYNSTELFDTVFSSYDVNNATNGTLPATPTELGYNLPMFIGIYVALGVGSAVFMFFQELSFGFSGLRAAKQLHSKALDKIMNSPTHFFDTNPVGRIINRFSKDTESIDGSLIGTLRMLLNCIFSVLGTLILIATVSYLFIIPIIPVLLVYYFVQKYYRSTSRELKRLDSISRSPLFAHFGETLTGIATIRAYRRQEEFVLENHKLLDRNNKAYFAQLVSQRWLAFRLELVGAVVILFAALAALVGGTTAAMAGLSLSYALSVTSTASWLVRCATEAEAAMNSVERVLYYCEEIPQEAPKSIPETKPAEEWPQKGEIELKNVYFKYREELDFVLRDLSLHVNPTEKIGIVGRTGCGKSTLMQALFRITEVAQGQIVVDGVDISKIGLHDLRSKLAIIPQDPILFSGTVRFNLDPFDEYTDQQIWQALERSHIKEKIKSLEGQLSYKVAEYGENFSIGERQLICVARAILRKTKILIMDEATANVDMQTDALLQETVRTEFSDRTVLTVAHRLNTIIDSDRIVALKAGQLAEFDTPRNLLTRSEQSIFASLIEETGRNNASYLRSIVMGELDYMKELKKSQEHDH</sequence>
<evidence type="ECO:0000256" key="5">
    <source>
        <dbReference type="ARBA" id="ARBA00022692"/>
    </source>
</evidence>
<dbReference type="PROSITE" id="PS00211">
    <property type="entry name" value="ABC_TRANSPORTER_1"/>
    <property type="match status" value="1"/>
</dbReference>
<feature type="transmembrane region" description="Helical" evidence="12">
    <location>
        <begin position="926"/>
        <end position="946"/>
    </location>
</feature>
<dbReference type="GO" id="GO:0140359">
    <property type="term" value="F:ABC-type transporter activity"/>
    <property type="evidence" value="ECO:0007669"/>
    <property type="project" value="InterPro"/>
</dbReference>
<evidence type="ECO:0000259" key="13">
    <source>
        <dbReference type="PROSITE" id="PS50893"/>
    </source>
</evidence>
<dbReference type="InParanoid" id="D2VQ41"/>
<feature type="transmembrane region" description="Helical" evidence="12">
    <location>
        <begin position="1026"/>
        <end position="1043"/>
    </location>
</feature>
<dbReference type="CDD" id="cd03244">
    <property type="entry name" value="ABCC_MRP_domain2"/>
    <property type="match status" value="1"/>
</dbReference>
<gene>
    <name evidence="15" type="ORF">NAEGRDRAFT_58916</name>
</gene>
<dbReference type="Gene3D" id="3.40.50.300">
    <property type="entry name" value="P-loop containing nucleotide triphosphate hydrolases"/>
    <property type="match status" value="2"/>
</dbReference>
<dbReference type="OMA" id="PYAWPSQ"/>
<organism evidence="16">
    <name type="scientific">Naegleria gruberi</name>
    <name type="common">Amoeba</name>
    <dbReference type="NCBI Taxonomy" id="5762"/>
    <lineage>
        <taxon>Eukaryota</taxon>
        <taxon>Discoba</taxon>
        <taxon>Heterolobosea</taxon>
        <taxon>Tetramitia</taxon>
        <taxon>Eutetramitia</taxon>
        <taxon>Vahlkampfiidae</taxon>
        <taxon>Naegleria</taxon>
    </lineage>
</organism>
<evidence type="ECO:0000256" key="7">
    <source>
        <dbReference type="ARBA" id="ARBA00022741"/>
    </source>
</evidence>
<reference evidence="15 16" key="1">
    <citation type="journal article" date="2010" name="Cell">
        <title>The genome of Naegleria gruberi illuminates early eukaryotic versatility.</title>
        <authorList>
            <person name="Fritz-Laylin L.K."/>
            <person name="Prochnik S.E."/>
            <person name="Ginger M.L."/>
            <person name="Dacks J.B."/>
            <person name="Carpenter M.L."/>
            <person name="Field M.C."/>
            <person name="Kuo A."/>
            <person name="Paredez A."/>
            <person name="Chapman J."/>
            <person name="Pham J."/>
            <person name="Shu S."/>
            <person name="Neupane R."/>
            <person name="Cipriano M."/>
            <person name="Mancuso J."/>
            <person name="Tu H."/>
            <person name="Salamov A."/>
            <person name="Lindquist E."/>
            <person name="Shapiro H."/>
            <person name="Lucas S."/>
            <person name="Grigoriev I.V."/>
            <person name="Cande W.Z."/>
            <person name="Fulton C."/>
            <person name="Rokhsar D.S."/>
            <person name="Dawson S.C."/>
        </authorList>
    </citation>
    <scope>NUCLEOTIDE SEQUENCE [LARGE SCALE GENOMIC DNA]</scope>
    <source>
        <strain evidence="15 16">NEG-M</strain>
    </source>
</reference>
<proteinExistence type="inferred from homology"/>
<dbReference type="FunFam" id="1.20.1560.10:FF:000020">
    <property type="entry name" value="ABC metal ion transporter"/>
    <property type="match status" value="1"/>
</dbReference>
<dbReference type="eggNOG" id="KOG0054">
    <property type="taxonomic scope" value="Eukaryota"/>
</dbReference>
<dbReference type="PANTHER" id="PTHR24223:SF443">
    <property type="entry name" value="MULTIDRUG-RESISTANCE LIKE PROTEIN 1, ISOFORM I"/>
    <property type="match status" value="1"/>
</dbReference>
<evidence type="ECO:0000256" key="12">
    <source>
        <dbReference type="SAM" id="Phobius"/>
    </source>
</evidence>
<dbReference type="FunCoup" id="D2VQ41">
    <property type="interactions" value="123"/>
</dbReference>
<keyword evidence="16" id="KW-1185">Reference proteome</keyword>
<dbReference type="VEuPathDB" id="AmoebaDB:NAEGRDRAFT_58916"/>
<dbReference type="FunFam" id="3.40.50.300:FF:000074">
    <property type="entry name" value="Multidrug resistance-associated protein 5 isoform 1"/>
    <property type="match status" value="1"/>
</dbReference>
<dbReference type="Gene3D" id="1.20.1560.10">
    <property type="entry name" value="ABC transporter type 1, transmembrane domain"/>
    <property type="match status" value="2"/>
</dbReference>
<feature type="domain" description="ABC transmembrane type-1" evidence="14">
    <location>
        <begin position="164"/>
        <end position="444"/>
    </location>
</feature>
<dbReference type="EMBL" id="GG738888">
    <property type="protein sequence ID" value="EFC41117.1"/>
    <property type="molecule type" value="Genomic_DNA"/>
</dbReference>
<feature type="transmembrane region" description="Helical" evidence="12">
    <location>
        <begin position="150"/>
        <end position="172"/>
    </location>
</feature>
<evidence type="ECO:0000256" key="3">
    <source>
        <dbReference type="ARBA" id="ARBA00022448"/>
    </source>
</evidence>
<dbReference type="OrthoDB" id="6500128at2759"/>
<feature type="domain" description="ABC transporter" evidence="13">
    <location>
        <begin position="1206"/>
        <end position="1440"/>
    </location>
</feature>
<dbReference type="Pfam" id="PF00005">
    <property type="entry name" value="ABC_tran"/>
    <property type="match status" value="2"/>
</dbReference>
<feature type="compositionally biased region" description="Acidic residues" evidence="11">
    <location>
        <begin position="546"/>
        <end position="560"/>
    </location>
</feature>
<dbReference type="GO" id="GO:0005524">
    <property type="term" value="F:ATP binding"/>
    <property type="evidence" value="ECO:0007669"/>
    <property type="project" value="UniProtKB-KW"/>
</dbReference>
<evidence type="ECO:0000256" key="8">
    <source>
        <dbReference type="ARBA" id="ARBA00022840"/>
    </source>
</evidence>
<dbReference type="GO" id="GO:0000323">
    <property type="term" value="C:lytic vacuole"/>
    <property type="evidence" value="ECO:0007669"/>
    <property type="project" value="UniProtKB-ARBA"/>
</dbReference>
<keyword evidence="5 12" id="KW-0812">Transmembrane</keyword>
<dbReference type="InterPro" id="IPR003593">
    <property type="entry name" value="AAA+_ATPase"/>
</dbReference>
<dbReference type="CDD" id="cd18579">
    <property type="entry name" value="ABC_6TM_ABCC_D1"/>
    <property type="match status" value="1"/>
</dbReference>
<dbReference type="InterPro" id="IPR011527">
    <property type="entry name" value="ABC1_TM_dom"/>
</dbReference>
<feature type="transmembrane region" description="Helical" evidence="12">
    <location>
        <begin position="306"/>
        <end position="325"/>
    </location>
</feature>
<dbReference type="STRING" id="5762.D2VQ41"/>
<feature type="compositionally biased region" description="Basic and acidic residues" evidence="11">
    <location>
        <begin position="520"/>
        <end position="529"/>
    </location>
</feature>
<evidence type="ECO:0000256" key="6">
    <source>
        <dbReference type="ARBA" id="ARBA00022737"/>
    </source>
</evidence>
<feature type="transmembrane region" description="Helical" evidence="12">
    <location>
        <begin position="275"/>
        <end position="300"/>
    </location>
</feature>
<feature type="region of interest" description="Disordered" evidence="11">
    <location>
        <begin position="1"/>
        <end position="34"/>
    </location>
</feature>
<feature type="transmembrane region" description="Helical" evidence="12">
    <location>
        <begin position="1119"/>
        <end position="1144"/>
    </location>
</feature>
<dbReference type="PROSITE" id="PS50893">
    <property type="entry name" value="ABC_TRANSPORTER_2"/>
    <property type="match status" value="2"/>
</dbReference>
<dbReference type="GO" id="GO:0016887">
    <property type="term" value="F:ATP hydrolysis activity"/>
    <property type="evidence" value="ECO:0007669"/>
    <property type="project" value="InterPro"/>
</dbReference>
<accession>D2VQ41</accession>
<dbReference type="InterPro" id="IPR003439">
    <property type="entry name" value="ABC_transporter-like_ATP-bd"/>
</dbReference>
<keyword evidence="7" id="KW-0547">Nucleotide-binding</keyword>
<dbReference type="InterPro" id="IPR050173">
    <property type="entry name" value="ABC_transporter_C-like"/>
</dbReference>
<comment type="subcellular location">
    <subcellularLocation>
        <location evidence="1">Vacuole membrane</location>
        <topology evidence="1">Multi-pass membrane protein</topology>
    </subcellularLocation>
</comment>
<feature type="compositionally biased region" description="Basic and acidic residues" evidence="11">
    <location>
        <begin position="792"/>
        <end position="810"/>
    </location>
</feature>
<feature type="domain" description="ABC transporter" evidence="13">
    <location>
        <begin position="563"/>
        <end position="787"/>
    </location>
</feature>
<dbReference type="SUPFAM" id="SSF52540">
    <property type="entry name" value="P-loop containing nucleoside triphosphate hydrolases"/>
    <property type="match status" value="2"/>
</dbReference>
<protein>
    <submittedName>
        <fullName evidence="15">Predicted protein</fullName>
    </submittedName>
</protein>
<keyword evidence="9 12" id="KW-1133">Transmembrane helix</keyword>
<evidence type="ECO:0000256" key="4">
    <source>
        <dbReference type="ARBA" id="ARBA00022554"/>
    </source>
</evidence>
<dbReference type="FunFam" id="1.20.1560.10:FF:000010">
    <property type="entry name" value="Multidrug resistance-associated ABC transporter"/>
    <property type="match status" value="1"/>
</dbReference>
<keyword evidence="8" id="KW-0067">ATP-binding</keyword>
<dbReference type="InterPro" id="IPR017871">
    <property type="entry name" value="ABC_transporter-like_CS"/>
</dbReference>
<feature type="transmembrane region" description="Helical" evidence="12">
    <location>
        <begin position="382"/>
        <end position="407"/>
    </location>
</feature>
<dbReference type="InterPro" id="IPR027417">
    <property type="entry name" value="P-loop_NTPase"/>
</dbReference>
<dbReference type="CDD" id="cd18606">
    <property type="entry name" value="ABC_6TM_YOR1_D2_like"/>
    <property type="match status" value="1"/>
</dbReference>
<dbReference type="GeneID" id="8855683"/>
<dbReference type="GO" id="GO:0005774">
    <property type="term" value="C:vacuolar membrane"/>
    <property type="evidence" value="ECO:0007669"/>
    <property type="project" value="UniProtKB-SubCell"/>
</dbReference>
<evidence type="ECO:0000256" key="10">
    <source>
        <dbReference type="ARBA" id="ARBA00023136"/>
    </source>
</evidence>
<dbReference type="PROSITE" id="PS50929">
    <property type="entry name" value="ABC_TM1F"/>
    <property type="match status" value="2"/>
</dbReference>
<evidence type="ECO:0000259" key="14">
    <source>
        <dbReference type="PROSITE" id="PS50929"/>
    </source>
</evidence>
<feature type="compositionally biased region" description="Basic and acidic residues" evidence="11">
    <location>
        <begin position="486"/>
        <end position="505"/>
    </location>
</feature>
<feature type="transmembrane region" description="Helical" evidence="12">
    <location>
        <begin position="837"/>
        <end position="856"/>
    </location>
</feature>
<evidence type="ECO:0000256" key="1">
    <source>
        <dbReference type="ARBA" id="ARBA00004128"/>
    </source>
</evidence>
<feature type="compositionally biased region" description="Polar residues" evidence="11">
    <location>
        <begin position="19"/>
        <end position="33"/>
    </location>
</feature>
<feature type="region of interest" description="Disordered" evidence="11">
    <location>
        <begin position="486"/>
        <end position="570"/>
    </location>
</feature>
<dbReference type="FunFam" id="3.40.50.300:FF:000997">
    <property type="entry name" value="Multidrug resistance-associated protein 1"/>
    <property type="match status" value="1"/>
</dbReference>
<name>D2VQ41_NAEGR</name>
<evidence type="ECO:0000256" key="9">
    <source>
        <dbReference type="ARBA" id="ARBA00022989"/>
    </source>
</evidence>
<keyword evidence="10 12" id="KW-0472">Membrane</keyword>
<dbReference type="CDD" id="cd03250">
    <property type="entry name" value="ABCC_MRP_domain1"/>
    <property type="match status" value="1"/>
</dbReference>
<dbReference type="InterPro" id="IPR036640">
    <property type="entry name" value="ABC1_TM_sf"/>
</dbReference>